<gene>
    <name evidence="7" type="ORF">JF543_07600</name>
</gene>
<dbReference type="PANTHER" id="PTHR47756">
    <property type="entry name" value="BLL6612 PROTEIN-RELATED"/>
    <property type="match status" value="1"/>
</dbReference>
<keyword evidence="3" id="KW-0731">Sigma factor</keyword>
<evidence type="ECO:0000313" key="8">
    <source>
        <dbReference type="Proteomes" id="UP000664385"/>
    </source>
</evidence>
<dbReference type="SUPFAM" id="SSF88946">
    <property type="entry name" value="Sigma2 domain of RNA polymerase sigma factors"/>
    <property type="match status" value="1"/>
</dbReference>
<accession>A0A939DV53</accession>
<dbReference type="AlphaFoldDB" id="A0A939DV53"/>
<comment type="similarity">
    <text evidence="1">Belongs to the sigma-70 factor family. ECF subfamily.</text>
</comment>
<dbReference type="Pfam" id="PF08281">
    <property type="entry name" value="Sigma70_r4_2"/>
    <property type="match status" value="1"/>
</dbReference>
<dbReference type="InterPro" id="IPR046531">
    <property type="entry name" value="DUF6596"/>
</dbReference>
<protein>
    <submittedName>
        <fullName evidence="7">RNA polymerase sigma factor</fullName>
    </submittedName>
</protein>
<dbReference type="InterPro" id="IPR013325">
    <property type="entry name" value="RNA_pol_sigma_r2"/>
</dbReference>
<dbReference type="InterPro" id="IPR013324">
    <property type="entry name" value="RNA_pol_sigma_r3/r4-like"/>
</dbReference>
<sequence>MTASDAVLGAVVREETGRIVAALTRAFGRFDIAEEAVAAAIEEALRDWRRGGVPPRPGAWLMTAARHNALDAVRRDARLRDRLALLEREPVPAVAGPDERLALIFGCCHPALSPEAQLALMLRAVVGMTTAQIARAMREPTATVGQRISRAKRKIATSGIPLRVPVGADRAARLDLVLTAISVMYDAAHLRDGADAATDRDVAEDALWLAAVVAYESAAAEAYGLHALLLFHRARDAARTAGGELVPLPAQERRLWDDPLIRRARDVLEQAARLRDPGRWQLHAAIAACHADATEAAATDWPQILVLYDMLLTFDRSPIVRLNRVVALAEVAGAQAALRETEALADELREDRLWHAVRAVLLRRTGDVAAADASDRAALALADNEAERRLLRSRLAGPA</sequence>
<dbReference type="PANTHER" id="PTHR47756:SF2">
    <property type="entry name" value="BLL6612 PROTEIN"/>
    <property type="match status" value="1"/>
</dbReference>
<proteinExistence type="inferred from homology"/>
<evidence type="ECO:0000256" key="4">
    <source>
        <dbReference type="ARBA" id="ARBA00023163"/>
    </source>
</evidence>
<evidence type="ECO:0000256" key="2">
    <source>
        <dbReference type="ARBA" id="ARBA00023015"/>
    </source>
</evidence>
<evidence type="ECO:0000259" key="6">
    <source>
        <dbReference type="Pfam" id="PF20239"/>
    </source>
</evidence>
<evidence type="ECO:0000256" key="3">
    <source>
        <dbReference type="ARBA" id="ARBA00023082"/>
    </source>
</evidence>
<dbReference type="Gene3D" id="1.10.10.10">
    <property type="entry name" value="Winged helix-like DNA-binding domain superfamily/Winged helix DNA-binding domain"/>
    <property type="match status" value="1"/>
</dbReference>
<dbReference type="InterPro" id="IPR036388">
    <property type="entry name" value="WH-like_DNA-bd_sf"/>
</dbReference>
<dbReference type="SUPFAM" id="SSF88659">
    <property type="entry name" value="Sigma3 and sigma4 domains of RNA polymerase sigma factors"/>
    <property type="match status" value="1"/>
</dbReference>
<dbReference type="Gene3D" id="1.10.1740.10">
    <property type="match status" value="1"/>
</dbReference>
<dbReference type="Proteomes" id="UP000664385">
    <property type="component" value="Unassembled WGS sequence"/>
</dbReference>
<dbReference type="Pfam" id="PF20239">
    <property type="entry name" value="DUF6596"/>
    <property type="match status" value="1"/>
</dbReference>
<feature type="domain" description="DUF6596" evidence="6">
    <location>
        <begin position="173"/>
        <end position="272"/>
    </location>
</feature>
<evidence type="ECO:0000259" key="5">
    <source>
        <dbReference type="Pfam" id="PF08281"/>
    </source>
</evidence>
<dbReference type="GO" id="GO:0003677">
    <property type="term" value="F:DNA binding"/>
    <property type="evidence" value="ECO:0007669"/>
    <property type="project" value="InterPro"/>
</dbReference>
<keyword evidence="2" id="KW-0805">Transcription regulation</keyword>
<feature type="domain" description="RNA polymerase sigma factor 70 region 4 type 2" evidence="5">
    <location>
        <begin position="105"/>
        <end position="155"/>
    </location>
</feature>
<name>A0A939DV53_9MICO</name>
<evidence type="ECO:0000256" key="1">
    <source>
        <dbReference type="ARBA" id="ARBA00010641"/>
    </source>
</evidence>
<dbReference type="GO" id="GO:0006352">
    <property type="term" value="P:DNA-templated transcription initiation"/>
    <property type="evidence" value="ECO:0007669"/>
    <property type="project" value="InterPro"/>
</dbReference>
<comment type="caution">
    <text evidence="7">The sequence shown here is derived from an EMBL/GenBank/DDBJ whole genome shotgun (WGS) entry which is preliminary data.</text>
</comment>
<dbReference type="RefSeq" id="WP_206823567.1">
    <property type="nucleotide sequence ID" value="NZ_JAEMWU010000001.1"/>
</dbReference>
<dbReference type="GO" id="GO:0016987">
    <property type="term" value="F:sigma factor activity"/>
    <property type="evidence" value="ECO:0007669"/>
    <property type="project" value="UniProtKB-KW"/>
</dbReference>
<reference evidence="7" key="1">
    <citation type="submission" date="2020-12" db="EMBL/GenBank/DDBJ databases">
        <title>PHA producing bacteria isolated from mangrove.</title>
        <authorList>
            <person name="Zheng W."/>
            <person name="Yu S."/>
            <person name="Huang Y."/>
        </authorList>
    </citation>
    <scope>NUCLEOTIDE SEQUENCE</scope>
    <source>
        <strain evidence="7">GN8-5</strain>
    </source>
</reference>
<dbReference type="InterPro" id="IPR013249">
    <property type="entry name" value="RNA_pol_sigma70_r4_t2"/>
</dbReference>
<evidence type="ECO:0000313" key="7">
    <source>
        <dbReference type="EMBL" id="MBN8205825.1"/>
    </source>
</evidence>
<dbReference type="EMBL" id="JAEMWU010000001">
    <property type="protein sequence ID" value="MBN8205825.1"/>
    <property type="molecule type" value="Genomic_DNA"/>
</dbReference>
<organism evidence="7 8">
    <name type="scientific">Microbacterium esteraromaticum</name>
    <dbReference type="NCBI Taxonomy" id="57043"/>
    <lineage>
        <taxon>Bacteria</taxon>
        <taxon>Bacillati</taxon>
        <taxon>Actinomycetota</taxon>
        <taxon>Actinomycetes</taxon>
        <taxon>Micrococcales</taxon>
        <taxon>Microbacteriaceae</taxon>
        <taxon>Microbacterium</taxon>
    </lineage>
</organism>
<keyword evidence="4" id="KW-0804">Transcription</keyword>